<dbReference type="OrthoDB" id="2882895at2"/>
<dbReference type="Gene3D" id="1.10.10.1150">
    <property type="entry name" value="Coenzyme PQQ synthesis protein D (PqqD)"/>
    <property type="match status" value="1"/>
</dbReference>
<dbReference type="Proteomes" id="UP000032512">
    <property type="component" value="Unassembled WGS sequence"/>
</dbReference>
<keyword evidence="2" id="KW-1185">Reference proteome</keyword>
<proteinExistence type="predicted"/>
<evidence type="ECO:0008006" key="3">
    <source>
        <dbReference type="Google" id="ProtNLM"/>
    </source>
</evidence>
<reference evidence="1 2" key="1">
    <citation type="submission" date="2015-01" db="EMBL/GenBank/DDBJ databases">
        <title>Draft genome sequences of the supercritical CO2 tolerant bacteria Bacillus subterraneus MITOT1 and Bacillus cereus MIT0214.</title>
        <authorList>
            <person name="Peet K.C."/>
            <person name="Thompson J.R."/>
        </authorList>
    </citation>
    <scope>NUCLEOTIDE SEQUENCE [LARGE SCALE GENOMIC DNA]</scope>
    <source>
        <strain evidence="1 2">MITOT1</strain>
    </source>
</reference>
<organism evidence="1 2">
    <name type="scientific">Mesobacillus subterraneus</name>
    <dbReference type="NCBI Taxonomy" id="285983"/>
    <lineage>
        <taxon>Bacteria</taxon>
        <taxon>Bacillati</taxon>
        <taxon>Bacillota</taxon>
        <taxon>Bacilli</taxon>
        <taxon>Bacillales</taxon>
        <taxon>Bacillaceae</taxon>
        <taxon>Mesobacillus</taxon>
    </lineage>
</organism>
<dbReference type="RefSeq" id="WP_044392128.1">
    <property type="nucleotide sequence ID" value="NZ_JXIQ01000035.1"/>
</dbReference>
<comment type="caution">
    <text evidence="1">The sequence shown here is derived from an EMBL/GenBank/DDBJ whole genome shotgun (WGS) entry which is preliminary data.</text>
</comment>
<protein>
    <recommendedName>
        <fullName evidence="3">PqqD family protein</fullName>
    </recommendedName>
</protein>
<name>A0A0D6ZC58_9BACI</name>
<gene>
    <name evidence="1" type="ORF">UB32_06235</name>
</gene>
<dbReference type="InterPro" id="IPR041881">
    <property type="entry name" value="PqqD_sf"/>
</dbReference>
<dbReference type="PATRIC" id="fig|285983.3.peg.3801"/>
<dbReference type="Pfam" id="PF05402">
    <property type="entry name" value="PqqD"/>
    <property type="match status" value="1"/>
</dbReference>
<dbReference type="InterPro" id="IPR008792">
    <property type="entry name" value="PQQD"/>
</dbReference>
<dbReference type="AlphaFoldDB" id="A0A0D6ZC58"/>
<evidence type="ECO:0000313" key="2">
    <source>
        <dbReference type="Proteomes" id="UP000032512"/>
    </source>
</evidence>
<accession>A0A0D6ZC58</accession>
<dbReference type="EMBL" id="JXIQ01000035">
    <property type="protein sequence ID" value="KIY22850.1"/>
    <property type="molecule type" value="Genomic_DNA"/>
</dbReference>
<evidence type="ECO:0000313" key="1">
    <source>
        <dbReference type="EMBL" id="KIY22850.1"/>
    </source>
</evidence>
<sequence>MVQFVQKKNVAQIEVENEWIILDTEQYTVTRLNDLGGFCWQKLREAQTVDSLYKAIDLEYGVECEKDAIDHFLADLTKYGLISHAV</sequence>